<organism evidence="1 2">
    <name type="scientific">Flavobacterium suaedae</name>
    <dbReference type="NCBI Taxonomy" id="1767027"/>
    <lineage>
        <taxon>Bacteria</taxon>
        <taxon>Pseudomonadati</taxon>
        <taxon>Bacteroidota</taxon>
        <taxon>Flavobacteriia</taxon>
        <taxon>Flavobacteriales</taxon>
        <taxon>Flavobacteriaceae</taxon>
        <taxon>Flavobacterium</taxon>
    </lineage>
</organism>
<reference evidence="2" key="1">
    <citation type="journal article" date="2019" name="Int. J. Syst. Evol. Microbiol.">
        <title>The Global Catalogue of Microorganisms (GCM) 10K type strain sequencing project: providing services to taxonomists for standard genome sequencing and annotation.</title>
        <authorList>
            <consortium name="The Broad Institute Genomics Platform"/>
            <consortium name="The Broad Institute Genome Sequencing Center for Infectious Disease"/>
            <person name="Wu L."/>
            <person name="Ma J."/>
        </authorList>
    </citation>
    <scope>NUCLEOTIDE SEQUENCE [LARGE SCALE GENOMIC DNA]</scope>
    <source>
        <strain evidence="2">CGMCC 1.15461</strain>
    </source>
</reference>
<dbReference type="RefSeq" id="WP_188621430.1">
    <property type="nucleotide sequence ID" value="NZ_BMJE01000006.1"/>
</dbReference>
<keyword evidence="2" id="KW-1185">Reference proteome</keyword>
<dbReference type="Proteomes" id="UP000615760">
    <property type="component" value="Unassembled WGS sequence"/>
</dbReference>
<evidence type="ECO:0000313" key="2">
    <source>
        <dbReference type="Proteomes" id="UP000615760"/>
    </source>
</evidence>
<gene>
    <name evidence="1" type="ORF">GCM10007424_22840</name>
</gene>
<comment type="caution">
    <text evidence="1">The sequence shown here is derived from an EMBL/GenBank/DDBJ whole genome shotgun (WGS) entry which is preliminary data.</text>
</comment>
<proteinExistence type="predicted"/>
<evidence type="ECO:0008006" key="3">
    <source>
        <dbReference type="Google" id="ProtNLM"/>
    </source>
</evidence>
<dbReference type="EMBL" id="BMJE01000006">
    <property type="protein sequence ID" value="GGB82250.1"/>
    <property type="molecule type" value="Genomic_DNA"/>
</dbReference>
<name>A0ABQ1JYK8_9FLAO</name>
<accession>A0ABQ1JYK8</accession>
<sequence length="237" mass="26653">MTKRLLFVVVLLTSLSLFSQERKMLTGKVLTDGIGLKDVYIINTTAQDETKTNATGSFSITAAAGDEIIVYNPDIMKRKFVLNEDSFKNMPLVITVTKKSYELDEVVLDKDMSVDEVSLGLVPADQKQYTYAERHVYAATTGLIGPLINAITGRTKMLKKDLATEKKKGVMEDIRYIYPEDELMENLNIPKEYVDGFYYYAAENSRMAQAVAAKSNGMVRLLMTELAAQYLKLQKDE</sequence>
<evidence type="ECO:0000313" key="1">
    <source>
        <dbReference type="EMBL" id="GGB82250.1"/>
    </source>
</evidence>
<protein>
    <recommendedName>
        <fullName evidence="3">Carboxypeptidase-like regulatory domain-containing protein</fullName>
    </recommendedName>
</protein>